<gene>
    <name evidence="1" type="ORF">SAMN05192549_1316</name>
</gene>
<keyword evidence="2" id="KW-1185">Reference proteome</keyword>
<organism evidence="1 2">
    <name type="scientific">Duganella sacchari</name>
    <dbReference type="NCBI Taxonomy" id="551987"/>
    <lineage>
        <taxon>Bacteria</taxon>
        <taxon>Pseudomonadati</taxon>
        <taxon>Pseudomonadota</taxon>
        <taxon>Betaproteobacteria</taxon>
        <taxon>Burkholderiales</taxon>
        <taxon>Oxalobacteraceae</taxon>
        <taxon>Telluria group</taxon>
        <taxon>Duganella</taxon>
    </lineage>
</organism>
<evidence type="ECO:0000313" key="1">
    <source>
        <dbReference type="EMBL" id="SHN44943.1"/>
    </source>
</evidence>
<dbReference type="AlphaFoldDB" id="A0A1M7RF70"/>
<accession>A0A1M7RF70</accession>
<sequence length="194" mass="21241">MTICEFSKRARCYLVSLVEIGQQQTATRQVHMTASLATYSQFFRLGLETGICTADAAREWALSVIAEMDEPPGEVIEVSWRKPLPQVITDLNSVPGDANLEIAGSWLLGILLRCMSFSKANPHSVLTGAKQIALSMSGHIRDTELYSLFNTLEDELNLAESGVFGTVDGCKAEILEVLGRHSLPPPAELLNFCQ</sequence>
<dbReference type="Proteomes" id="UP000184339">
    <property type="component" value="Unassembled WGS sequence"/>
</dbReference>
<protein>
    <submittedName>
        <fullName evidence="1">Uncharacterized protein</fullName>
    </submittedName>
</protein>
<dbReference type="EMBL" id="FRCX01000031">
    <property type="protein sequence ID" value="SHN44943.1"/>
    <property type="molecule type" value="Genomic_DNA"/>
</dbReference>
<name>A0A1M7RF70_9BURK</name>
<proteinExistence type="predicted"/>
<reference evidence="2" key="1">
    <citation type="submission" date="2016-11" db="EMBL/GenBank/DDBJ databases">
        <authorList>
            <person name="Varghese N."/>
            <person name="Submissions S."/>
        </authorList>
    </citation>
    <scope>NUCLEOTIDE SEQUENCE [LARGE SCALE GENOMIC DNA]</scope>
    <source>
        <strain evidence="2">Sac-22</strain>
    </source>
</reference>
<evidence type="ECO:0000313" key="2">
    <source>
        <dbReference type="Proteomes" id="UP000184339"/>
    </source>
</evidence>